<evidence type="ECO:0000313" key="10">
    <source>
        <dbReference type="Proteomes" id="UP001596086"/>
    </source>
</evidence>
<reference evidence="10" key="1">
    <citation type="journal article" date="2019" name="Int. J. Syst. Evol. Microbiol.">
        <title>The Global Catalogue of Microorganisms (GCM) 10K type strain sequencing project: providing services to taxonomists for standard genome sequencing and annotation.</title>
        <authorList>
            <consortium name="The Broad Institute Genomics Platform"/>
            <consortium name="The Broad Institute Genome Sequencing Center for Infectious Disease"/>
            <person name="Wu L."/>
            <person name="Ma J."/>
        </authorList>
    </citation>
    <scope>NUCLEOTIDE SEQUENCE [LARGE SCALE GENOMIC DNA]</scope>
    <source>
        <strain evidence="10">CGMCC 4.5798</strain>
    </source>
</reference>
<dbReference type="EMBL" id="JBHSMZ010000007">
    <property type="protein sequence ID" value="MFC5549323.1"/>
    <property type="molecule type" value="Genomic_DNA"/>
</dbReference>
<name>A0ABW0S1D6_9BURK</name>
<keyword evidence="2 7" id="KW-0813">Transport</keyword>
<dbReference type="Pfam" id="PF00528">
    <property type="entry name" value="BPD_transp_1"/>
    <property type="match status" value="1"/>
</dbReference>
<proteinExistence type="inferred from homology"/>
<dbReference type="RefSeq" id="WP_379771186.1">
    <property type="nucleotide sequence ID" value="NZ_JBHSMZ010000007.1"/>
</dbReference>
<comment type="caution">
    <text evidence="9">The sequence shown here is derived from an EMBL/GenBank/DDBJ whole genome shotgun (WGS) entry which is preliminary data.</text>
</comment>
<keyword evidence="6 7" id="KW-0472">Membrane</keyword>
<dbReference type="PANTHER" id="PTHR30193:SF37">
    <property type="entry name" value="INNER MEMBRANE ABC TRANSPORTER PERMEASE PROTEIN YCJO"/>
    <property type="match status" value="1"/>
</dbReference>
<evidence type="ECO:0000256" key="6">
    <source>
        <dbReference type="ARBA" id="ARBA00023136"/>
    </source>
</evidence>
<keyword evidence="5 7" id="KW-1133">Transmembrane helix</keyword>
<dbReference type="SUPFAM" id="SSF161098">
    <property type="entry name" value="MetI-like"/>
    <property type="match status" value="1"/>
</dbReference>
<evidence type="ECO:0000259" key="8">
    <source>
        <dbReference type="PROSITE" id="PS50928"/>
    </source>
</evidence>
<keyword evidence="4 7" id="KW-0812">Transmembrane</keyword>
<feature type="transmembrane region" description="Helical" evidence="7">
    <location>
        <begin position="107"/>
        <end position="127"/>
    </location>
</feature>
<feature type="transmembrane region" description="Helical" evidence="7">
    <location>
        <begin position="264"/>
        <end position="285"/>
    </location>
</feature>
<evidence type="ECO:0000256" key="5">
    <source>
        <dbReference type="ARBA" id="ARBA00022989"/>
    </source>
</evidence>
<accession>A0ABW0S1D6</accession>
<keyword evidence="10" id="KW-1185">Reference proteome</keyword>
<evidence type="ECO:0000256" key="3">
    <source>
        <dbReference type="ARBA" id="ARBA00022475"/>
    </source>
</evidence>
<feature type="transmembrane region" description="Helical" evidence="7">
    <location>
        <begin position="207"/>
        <end position="228"/>
    </location>
</feature>
<keyword evidence="3" id="KW-1003">Cell membrane</keyword>
<dbReference type="InterPro" id="IPR035906">
    <property type="entry name" value="MetI-like_sf"/>
</dbReference>
<dbReference type="PROSITE" id="PS50928">
    <property type="entry name" value="ABC_TM1"/>
    <property type="match status" value="1"/>
</dbReference>
<gene>
    <name evidence="9" type="ORF">ACFPO9_12465</name>
</gene>
<evidence type="ECO:0000256" key="4">
    <source>
        <dbReference type="ARBA" id="ARBA00022692"/>
    </source>
</evidence>
<dbReference type="InterPro" id="IPR051393">
    <property type="entry name" value="ABC_transporter_permease"/>
</dbReference>
<evidence type="ECO:0000313" key="9">
    <source>
        <dbReference type="EMBL" id="MFC5549323.1"/>
    </source>
</evidence>
<dbReference type="PANTHER" id="PTHR30193">
    <property type="entry name" value="ABC TRANSPORTER PERMEASE PROTEIN"/>
    <property type="match status" value="1"/>
</dbReference>
<sequence length="292" mass="32658">MNTPRAAWLLAGPALAVILLFFFLPVCAALALSLTDFDLYALASLKNLRFVGLDNYLQLLRTPLFWKALANTFIFVAAGVPLSIAASLGAALLINSRLAWFKPMFRTVFFAPVVTSMVAVAVIWRYLYHTRYGVINYVLDSLGLQPLDWLGDPHFAMPAIILFAVWKNFGYNMIIFLAGLQCIPGDLYEAAELDGARRFAMLRHITLPALAPTMFMVSLLTMTGYFQLFAEPYVMTQGGPLQSTVSVLYFMYEQGFKWWNLGRATAVAFVLFVLMFGVTLLQLRFAGRGLEE</sequence>
<organism evidence="9 10">
    <name type="scientific">Massilia aerilata</name>
    <dbReference type="NCBI Taxonomy" id="453817"/>
    <lineage>
        <taxon>Bacteria</taxon>
        <taxon>Pseudomonadati</taxon>
        <taxon>Pseudomonadota</taxon>
        <taxon>Betaproteobacteria</taxon>
        <taxon>Burkholderiales</taxon>
        <taxon>Oxalobacteraceae</taxon>
        <taxon>Telluria group</taxon>
        <taxon>Massilia</taxon>
    </lineage>
</organism>
<evidence type="ECO:0000256" key="7">
    <source>
        <dbReference type="RuleBase" id="RU363032"/>
    </source>
</evidence>
<evidence type="ECO:0000256" key="1">
    <source>
        <dbReference type="ARBA" id="ARBA00004651"/>
    </source>
</evidence>
<dbReference type="Proteomes" id="UP001596086">
    <property type="component" value="Unassembled WGS sequence"/>
</dbReference>
<feature type="domain" description="ABC transmembrane type-1" evidence="8">
    <location>
        <begin position="69"/>
        <end position="282"/>
    </location>
</feature>
<evidence type="ECO:0000256" key="2">
    <source>
        <dbReference type="ARBA" id="ARBA00022448"/>
    </source>
</evidence>
<comment type="subcellular location">
    <subcellularLocation>
        <location evidence="1 7">Cell membrane</location>
        <topology evidence="1 7">Multi-pass membrane protein</topology>
    </subcellularLocation>
</comment>
<protein>
    <submittedName>
        <fullName evidence="9">Carbohydrate ABC transporter permease</fullName>
    </submittedName>
</protein>
<dbReference type="CDD" id="cd06261">
    <property type="entry name" value="TM_PBP2"/>
    <property type="match status" value="1"/>
</dbReference>
<dbReference type="InterPro" id="IPR000515">
    <property type="entry name" value="MetI-like"/>
</dbReference>
<feature type="transmembrane region" description="Helical" evidence="7">
    <location>
        <begin position="73"/>
        <end position="95"/>
    </location>
</feature>
<comment type="similarity">
    <text evidence="7">Belongs to the binding-protein-dependent transport system permease family.</text>
</comment>
<dbReference type="Gene3D" id="1.10.3720.10">
    <property type="entry name" value="MetI-like"/>
    <property type="match status" value="1"/>
</dbReference>